<proteinExistence type="predicted"/>
<feature type="transmembrane region" description="Helical" evidence="6">
    <location>
        <begin position="22"/>
        <end position="41"/>
    </location>
</feature>
<dbReference type="EMBL" id="JASKYM010000001">
    <property type="protein sequence ID" value="MDK2562043.1"/>
    <property type="molecule type" value="Genomic_DNA"/>
</dbReference>
<feature type="transmembrane region" description="Helical" evidence="6">
    <location>
        <begin position="416"/>
        <end position="435"/>
    </location>
</feature>
<feature type="transmembrane region" description="Helical" evidence="6">
    <location>
        <begin position="139"/>
        <end position="158"/>
    </location>
</feature>
<comment type="caution">
    <text evidence="8">The sequence shown here is derived from an EMBL/GenBank/DDBJ whole genome shotgun (WGS) entry which is preliminary data.</text>
</comment>
<keyword evidence="2" id="KW-0813">Transport</keyword>
<keyword evidence="4 6" id="KW-1133">Transmembrane helix</keyword>
<evidence type="ECO:0000313" key="8">
    <source>
        <dbReference type="EMBL" id="MDK2562043.1"/>
    </source>
</evidence>
<keyword evidence="9" id="KW-1185">Reference proteome</keyword>
<protein>
    <submittedName>
        <fullName evidence="8">Citrate:proton symporter</fullName>
    </submittedName>
</protein>
<feature type="transmembrane region" description="Helical" evidence="6">
    <location>
        <begin position="178"/>
        <end position="198"/>
    </location>
</feature>
<name>A0ABT7E7K1_9FIRM</name>
<evidence type="ECO:0000256" key="2">
    <source>
        <dbReference type="ARBA" id="ARBA00022448"/>
    </source>
</evidence>
<evidence type="ECO:0000259" key="7">
    <source>
        <dbReference type="Pfam" id="PF03600"/>
    </source>
</evidence>
<dbReference type="InterPro" id="IPR014738">
    <property type="entry name" value="Citrate_transporter"/>
</dbReference>
<keyword evidence="3 6" id="KW-0812">Transmembrane</keyword>
<dbReference type="Pfam" id="PF03600">
    <property type="entry name" value="CitMHS"/>
    <property type="match status" value="1"/>
</dbReference>
<dbReference type="Proteomes" id="UP001301012">
    <property type="component" value="Unassembled WGS sequence"/>
</dbReference>
<feature type="transmembrane region" description="Helical" evidence="6">
    <location>
        <begin position="114"/>
        <end position="130"/>
    </location>
</feature>
<evidence type="ECO:0000256" key="3">
    <source>
        <dbReference type="ARBA" id="ARBA00022692"/>
    </source>
</evidence>
<comment type="subcellular location">
    <subcellularLocation>
        <location evidence="1">Membrane</location>
        <topology evidence="1">Multi-pass membrane protein</topology>
    </subcellularLocation>
</comment>
<dbReference type="RefSeq" id="WP_284131031.1">
    <property type="nucleotide sequence ID" value="NZ_JASKYM010000001.1"/>
</dbReference>
<evidence type="ECO:0000313" key="9">
    <source>
        <dbReference type="Proteomes" id="UP001301012"/>
    </source>
</evidence>
<organism evidence="8 9">
    <name type="scientific">Romboutsia sedimentorum</name>
    <dbReference type="NCBI Taxonomy" id="1368474"/>
    <lineage>
        <taxon>Bacteria</taxon>
        <taxon>Bacillati</taxon>
        <taxon>Bacillota</taxon>
        <taxon>Clostridia</taxon>
        <taxon>Peptostreptococcales</taxon>
        <taxon>Peptostreptococcaceae</taxon>
        <taxon>Romboutsia</taxon>
    </lineage>
</organism>
<feature type="domain" description="Citrate transporter-like" evidence="7">
    <location>
        <begin position="10"/>
        <end position="381"/>
    </location>
</feature>
<keyword evidence="5 6" id="KW-0472">Membrane</keyword>
<dbReference type="InterPro" id="IPR004680">
    <property type="entry name" value="Cit_transptr-like_dom"/>
</dbReference>
<feature type="transmembrane region" description="Helical" evidence="6">
    <location>
        <begin position="288"/>
        <end position="307"/>
    </location>
</feature>
<feature type="transmembrane region" description="Helical" evidence="6">
    <location>
        <begin position="61"/>
        <end position="84"/>
    </location>
</feature>
<evidence type="ECO:0000256" key="6">
    <source>
        <dbReference type="SAM" id="Phobius"/>
    </source>
</evidence>
<evidence type="ECO:0000256" key="5">
    <source>
        <dbReference type="ARBA" id="ARBA00023136"/>
    </source>
</evidence>
<sequence>MLSLIGFAMIAIMMYVLLKGKASPLILFIGLPAIGGLLAGFSPSQIGEFAMAGIEKTSGNAVLFIFSITYFGVMNDVGMFDVLIDKLVKKAGNSVVAITVVTAIIGILGHLDGSAASTVLITVPAMLPIYKKLNIRPNVLLLIVASAMGVMNLLPWGGPTVRTAVVLGMDANILWKTLIPIQIIGVITTIGLAIILGLRESKRGAGISSDSKDVAMSQVAATVDEKVAALKRPNLAWFNILLTTIVIGILVVDAIPATLVFMLALCAALVVNFKTVKEQEGRIKAHAASALLVSATMLASGVFVGVLNDSGMLTAMSEAVLGLIPASAGPLIHLIMGVFALPLGMILGTDAYFYGLLPLVIKVAETYGITAINVALTMIIGKNVALLISPLVPPTFLALGLADIDIKEHIKFCFGWLYAISLIMLVCGVIFGIIAI</sequence>
<evidence type="ECO:0000256" key="4">
    <source>
        <dbReference type="ARBA" id="ARBA00022989"/>
    </source>
</evidence>
<feature type="transmembrane region" description="Helical" evidence="6">
    <location>
        <begin position="258"/>
        <end position="276"/>
    </location>
</feature>
<reference evidence="8 9" key="1">
    <citation type="submission" date="2023-05" db="EMBL/GenBank/DDBJ databases">
        <title>Rombocin, a short stable natural nisin variant, displays selective antimicrobial activity against Listeria monocytogenes and employs dual mode of action to kill target bacterial strains.</title>
        <authorList>
            <person name="Wambui J."/>
            <person name="Stephan R."/>
            <person name="Kuipers O.P."/>
        </authorList>
    </citation>
    <scope>NUCLEOTIDE SEQUENCE [LARGE SCALE GENOMIC DNA]</scope>
    <source>
        <strain evidence="8 9">RC002</strain>
    </source>
</reference>
<feature type="transmembrane region" description="Helical" evidence="6">
    <location>
        <begin position="91"/>
        <end position="108"/>
    </location>
</feature>
<dbReference type="NCBIfam" id="TIGR00784">
    <property type="entry name" value="citMHS"/>
    <property type="match status" value="1"/>
</dbReference>
<gene>
    <name evidence="8" type="ORF">QOZ84_00670</name>
</gene>
<feature type="transmembrane region" description="Helical" evidence="6">
    <location>
        <begin position="235"/>
        <end position="252"/>
    </location>
</feature>
<accession>A0ABT7E7K1</accession>
<evidence type="ECO:0000256" key="1">
    <source>
        <dbReference type="ARBA" id="ARBA00004141"/>
    </source>
</evidence>